<reference evidence="1 2" key="1">
    <citation type="journal article" date="2023" name="Life. Sci Alliance">
        <title>Evolutionary insights into 3D genome organization and epigenetic landscape of Vigna mungo.</title>
        <authorList>
            <person name="Junaid A."/>
            <person name="Singh B."/>
            <person name="Bhatia S."/>
        </authorList>
    </citation>
    <scope>NUCLEOTIDE SEQUENCE [LARGE SCALE GENOMIC DNA]</scope>
    <source>
        <strain evidence="1">Urdbean</strain>
    </source>
</reference>
<organism evidence="1 2">
    <name type="scientific">Vigna mungo</name>
    <name type="common">Black gram</name>
    <name type="synonym">Phaseolus mungo</name>
    <dbReference type="NCBI Taxonomy" id="3915"/>
    <lineage>
        <taxon>Eukaryota</taxon>
        <taxon>Viridiplantae</taxon>
        <taxon>Streptophyta</taxon>
        <taxon>Embryophyta</taxon>
        <taxon>Tracheophyta</taxon>
        <taxon>Spermatophyta</taxon>
        <taxon>Magnoliopsida</taxon>
        <taxon>eudicotyledons</taxon>
        <taxon>Gunneridae</taxon>
        <taxon>Pentapetalae</taxon>
        <taxon>rosids</taxon>
        <taxon>fabids</taxon>
        <taxon>Fabales</taxon>
        <taxon>Fabaceae</taxon>
        <taxon>Papilionoideae</taxon>
        <taxon>50 kb inversion clade</taxon>
        <taxon>NPAAA clade</taxon>
        <taxon>indigoferoid/millettioid clade</taxon>
        <taxon>Phaseoleae</taxon>
        <taxon>Vigna</taxon>
    </lineage>
</organism>
<evidence type="ECO:0000313" key="1">
    <source>
        <dbReference type="EMBL" id="WVZ02500.1"/>
    </source>
</evidence>
<name>A0AAQ3N4Y4_VIGMU</name>
<keyword evidence="2" id="KW-1185">Reference proteome</keyword>
<feature type="non-terminal residue" evidence="1">
    <location>
        <position position="1"/>
    </location>
</feature>
<sequence length="102" mass="11719">STRFVHLISFIHRVGTPFPRGLYTSYHSSIGLVHPFHEVCTPHIIHSQGWYTLSTRFVHLISFINRVSTPFPRGLYTSYHSFTGLVHPFHEVSTPHIIHSQG</sequence>
<accession>A0AAQ3N4Y4</accession>
<evidence type="ECO:0000313" key="2">
    <source>
        <dbReference type="Proteomes" id="UP001374535"/>
    </source>
</evidence>
<dbReference type="Proteomes" id="UP001374535">
    <property type="component" value="Chromosome 7"/>
</dbReference>
<protein>
    <submittedName>
        <fullName evidence="1">Uncharacterized protein</fullName>
    </submittedName>
</protein>
<proteinExistence type="predicted"/>
<dbReference type="AlphaFoldDB" id="A0AAQ3N4Y4"/>
<gene>
    <name evidence="1" type="ORF">V8G54_023306</name>
</gene>
<dbReference type="EMBL" id="CP144694">
    <property type="protein sequence ID" value="WVZ02500.1"/>
    <property type="molecule type" value="Genomic_DNA"/>
</dbReference>